<evidence type="ECO:0000313" key="1">
    <source>
        <dbReference type="EMBL" id="MBL1075934.1"/>
    </source>
</evidence>
<name>A0ABS1M6V0_9NOCA</name>
<protein>
    <submittedName>
        <fullName evidence="1">Uncharacterized protein</fullName>
    </submittedName>
</protein>
<keyword evidence="2" id="KW-1185">Reference proteome</keyword>
<evidence type="ECO:0000313" key="2">
    <source>
        <dbReference type="Proteomes" id="UP000602198"/>
    </source>
</evidence>
<comment type="caution">
    <text evidence="1">The sequence shown here is derived from an EMBL/GenBank/DDBJ whole genome shotgun (WGS) entry which is preliminary data.</text>
</comment>
<accession>A0ABS1M6V0</accession>
<sequence length="401" mass="43807">MTTVDTGDQRSDSEDVWEVPERWRTAAEPFRGVNNPKPIDLGSTGVHEILRSYRPQLEHSLAATRAEGFEHCADEALAYLAAPDTYASTLGAAAVWTLICVDFVTCHCANNYAHSVHVAKFIRDHVVASWVVAHGPAFAAEAALRCADLDVRHEMVWTLGRQIYPLAPARTGRREMRYFQSLAGQIRRVLATCSDADYATAVQRLSALRAADPDAAIHLGASYLLPGQQDWLDADLARADLPDRYTVRHVAPSLTTAAQLARFLEVGTIQYWHEGPRYSVLTQVGPPAADLIIDEFRSAPAKPAASLRKLAALLAHFPTDAAFRALVDRGELPAVAPALTTATSNYPRRAMRLLSADAADHESPETAERFRLHACAHPHLIASHADPRALPLLRRADSAGT</sequence>
<gene>
    <name evidence="1" type="ORF">JK358_16170</name>
</gene>
<reference evidence="1 2" key="1">
    <citation type="submission" date="2021-01" db="EMBL/GenBank/DDBJ databases">
        <title>WGS of actinomycetes isolated from Thailand.</title>
        <authorList>
            <person name="Thawai C."/>
        </authorList>
    </citation>
    <scope>NUCLEOTIDE SEQUENCE [LARGE SCALE GENOMIC DNA]</scope>
    <source>
        <strain evidence="1 2">LPG 2</strain>
    </source>
</reference>
<proteinExistence type="predicted"/>
<dbReference type="RefSeq" id="WP_201948530.1">
    <property type="nucleotide sequence ID" value="NZ_JAERRJ010000006.1"/>
</dbReference>
<organism evidence="1 2">
    <name type="scientific">Nocardia acididurans</name>
    <dbReference type="NCBI Taxonomy" id="2802282"/>
    <lineage>
        <taxon>Bacteria</taxon>
        <taxon>Bacillati</taxon>
        <taxon>Actinomycetota</taxon>
        <taxon>Actinomycetes</taxon>
        <taxon>Mycobacteriales</taxon>
        <taxon>Nocardiaceae</taxon>
        <taxon>Nocardia</taxon>
    </lineage>
</organism>
<dbReference type="Proteomes" id="UP000602198">
    <property type="component" value="Unassembled WGS sequence"/>
</dbReference>
<dbReference type="EMBL" id="JAERRJ010000006">
    <property type="protein sequence ID" value="MBL1075934.1"/>
    <property type="molecule type" value="Genomic_DNA"/>
</dbReference>